<dbReference type="GO" id="GO:0005524">
    <property type="term" value="F:ATP binding"/>
    <property type="evidence" value="ECO:0007669"/>
    <property type="project" value="UniProtKB-UniRule"/>
</dbReference>
<dbReference type="FunFam" id="3.30.590.50:FF:000001">
    <property type="entry name" value="Glutamate-cysteine ligase Gcs1"/>
    <property type="match status" value="1"/>
</dbReference>
<dbReference type="EC" id="6.3.2.2" evidence="3 10"/>
<dbReference type="GO" id="GO:0004357">
    <property type="term" value="F:glutamate-cysteine ligase activity"/>
    <property type="evidence" value="ECO:0007669"/>
    <property type="project" value="UniProtKB-UniRule"/>
</dbReference>
<dbReference type="PANTHER" id="PTHR11164:SF0">
    <property type="entry name" value="GLUTAMATE--CYSTEINE LIGASE CATALYTIC SUBUNIT"/>
    <property type="match status" value="1"/>
</dbReference>
<evidence type="ECO:0000256" key="7">
    <source>
        <dbReference type="ARBA" id="ARBA00022840"/>
    </source>
</evidence>
<evidence type="ECO:0000256" key="11">
    <source>
        <dbReference type="SAM" id="MobiDB-lite"/>
    </source>
</evidence>
<keyword evidence="13" id="KW-1185">Reference proteome</keyword>
<dbReference type="AlphaFoldDB" id="A0A9P6FGV8"/>
<comment type="similarity">
    <text evidence="2 10">Belongs to the glutamate--cysteine ligase type 3 family.</text>
</comment>
<evidence type="ECO:0000256" key="6">
    <source>
        <dbReference type="ARBA" id="ARBA00022741"/>
    </source>
</evidence>
<evidence type="ECO:0000256" key="2">
    <source>
        <dbReference type="ARBA" id="ARBA00008100"/>
    </source>
</evidence>
<dbReference type="FunFam" id="1.10.8.960:FF:000001">
    <property type="entry name" value="Glutamate--cysteine ligase catalytic subunit"/>
    <property type="match status" value="1"/>
</dbReference>
<dbReference type="Gene3D" id="3.30.590.50">
    <property type="match status" value="2"/>
</dbReference>
<keyword evidence="5 10" id="KW-0317">Glutathione biosynthesis</keyword>
<dbReference type="GO" id="GO:0006750">
    <property type="term" value="P:glutathione biosynthetic process"/>
    <property type="evidence" value="ECO:0007669"/>
    <property type="project" value="UniProtKB-UniRule"/>
</dbReference>
<comment type="pathway">
    <text evidence="1 10">Sulfur metabolism; glutathione biosynthesis; glutathione from L-cysteine and L-glutamate: step 1/2.</text>
</comment>
<evidence type="ECO:0000256" key="1">
    <source>
        <dbReference type="ARBA" id="ARBA00005006"/>
    </source>
</evidence>
<evidence type="ECO:0000256" key="10">
    <source>
        <dbReference type="RuleBase" id="RU367135"/>
    </source>
</evidence>
<evidence type="ECO:0000313" key="12">
    <source>
        <dbReference type="EMBL" id="KAF9550527.1"/>
    </source>
</evidence>
<proteinExistence type="inferred from homology"/>
<dbReference type="Proteomes" id="UP000723463">
    <property type="component" value="Unassembled WGS sequence"/>
</dbReference>
<sequence>MGLLSLGTPMHWDEAKQYADHVRAHGIIQFLNLWEATKDSQKDCLLWGDEIEYMVVSYDDENKKAKLSLRVWEILQELANEEEEAAKDPAKKLLVNSSWHPEYGRYMLEGTPGEPYMGLPRDLLAVERNMKLRRELACKFMKPNEVPVTLTSYPRLGCAGEGLDPHHDPHGPAARSLFVPDDIINAHVRFPTLTANIRRRRGAKVAINTPIFHDKNTPKPFIDPTIPTFNDYPEDKNAIEQGAALPDHIYMDAMAFGMGCCCLQITFQAVNVEEARKIYDQMAPLGPIMLALTAAAPIYRGYLSDVDCRWNVIAQSVDDRTEEERGLKPLKNSKYRIAKSRYDSIDSYISNDPSNKPEYNDIPLVFDEDIYKKLSDNGIDNLLARHISHLFIRDPLVIFHELLNVDDNESTDHFENLQSTNWQTMRFKPPPSKTSPIGWRVEFRSMEIQLTDFENAAFAIFIVLVTRAVLSFNTNFYIPISKVDENMKVAQNRNAVLGEKFHFRKQIFPQSRPGTPAAGTPFGSPKLSNATLPRTAAATQNNTHSKTSGGSLAPGLDRSDEYELMTIDEIINGAPSKGFPGLLGLVNNYLNTLNIDIETRCEISKYLELIKKRANGTLMTAATWTRQFVQNHPEYKQDSVVSDKINYDLVKMIEKINKGEVQVPELLGTFSV</sequence>
<dbReference type="InterPro" id="IPR004308">
    <property type="entry name" value="GCS"/>
</dbReference>
<feature type="region of interest" description="Disordered" evidence="11">
    <location>
        <begin position="535"/>
        <end position="556"/>
    </location>
</feature>
<organism evidence="12 13">
    <name type="scientific">Mortierella hygrophila</name>
    <dbReference type="NCBI Taxonomy" id="979708"/>
    <lineage>
        <taxon>Eukaryota</taxon>
        <taxon>Fungi</taxon>
        <taxon>Fungi incertae sedis</taxon>
        <taxon>Mucoromycota</taxon>
        <taxon>Mortierellomycotina</taxon>
        <taxon>Mortierellomycetes</taxon>
        <taxon>Mortierellales</taxon>
        <taxon>Mortierellaceae</taxon>
        <taxon>Mortierella</taxon>
    </lineage>
</organism>
<comment type="catalytic activity">
    <reaction evidence="10">
        <text>L-cysteine + L-glutamate + ATP = gamma-L-glutamyl-L-cysteine + ADP + phosphate + H(+)</text>
        <dbReference type="Rhea" id="RHEA:13285"/>
        <dbReference type="ChEBI" id="CHEBI:15378"/>
        <dbReference type="ChEBI" id="CHEBI:29985"/>
        <dbReference type="ChEBI" id="CHEBI:30616"/>
        <dbReference type="ChEBI" id="CHEBI:35235"/>
        <dbReference type="ChEBI" id="CHEBI:43474"/>
        <dbReference type="ChEBI" id="CHEBI:58173"/>
        <dbReference type="ChEBI" id="CHEBI:456216"/>
        <dbReference type="EC" id="6.3.2.2"/>
    </reaction>
</comment>
<feature type="compositionally biased region" description="Polar residues" evidence="11">
    <location>
        <begin position="535"/>
        <end position="550"/>
    </location>
</feature>
<keyword evidence="7 10" id="KW-0067">ATP-binding</keyword>
<keyword evidence="6 10" id="KW-0547">Nucleotide-binding</keyword>
<evidence type="ECO:0000256" key="8">
    <source>
        <dbReference type="ARBA" id="ARBA00030585"/>
    </source>
</evidence>
<dbReference type="SUPFAM" id="SSF55931">
    <property type="entry name" value="Glutamine synthetase/guanido kinase"/>
    <property type="match status" value="1"/>
</dbReference>
<evidence type="ECO:0000256" key="9">
    <source>
        <dbReference type="ARBA" id="ARBA00032122"/>
    </source>
</evidence>
<evidence type="ECO:0000256" key="5">
    <source>
        <dbReference type="ARBA" id="ARBA00022684"/>
    </source>
</evidence>
<dbReference type="PANTHER" id="PTHR11164">
    <property type="entry name" value="GLUTAMATE CYSTEINE LIGASE"/>
    <property type="match status" value="1"/>
</dbReference>
<gene>
    <name evidence="12" type="ORF">EC957_000201</name>
</gene>
<reference evidence="12" key="1">
    <citation type="journal article" date="2020" name="Fungal Divers.">
        <title>Resolving the Mortierellaceae phylogeny through synthesis of multi-gene phylogenetics and phylogenomics.</title>
        <authorList>
            <person name="Vandepol N."/>
            <person name="Liber J."/>
            <person name="Desiro A."/>
            <person name="Na H."/>
            <person name="Kennedy M."/>
            <person name="Barry K."/>
            <person name="Grigoriev I.V."/>
            <person name="Miller A.N."/>
            <person name="O'Donnell K."/>
            <person name="Stajich J.E."/>
            <person name="Bonito G."/>
        </authorList>
    </citation>
    <scope>NUCLEOTIDE SEQUENCE</scope>
    <source>
        <strain evidence="12">NRRL 2591</strain>
    </source>
</reference>
<keyword evidence="4 10" id="KW-0436">Ligase</keyword>
<dbReference type="Gene3D" id="1.10.8.960">
    <property type="match status" value="1"/>
</dbReference>
<name>A0A9P6FGV8_9FUNG</name>
<evidence type="ECO:0000256" key="3">
    <source>
        <dbReference type="ARBA" id="ARBA00012220"/>
    </source>
</evidence>
<accession>A0A9P6FGV8</accession>
<protein>
    <recommendedName>
        <fullName evidence="3 10">Glutamate--cysteine ligase</fullName>
        <ecNumber evidence="3 10">6.3.2.2</ecNumber>
    </recommendedName>
    <alternativeName>
        <fullName evidence="9 10">Gamma-ECS</fullName>
    </alternativeName>
    <alternativeName>
        <fullName evidence="8 10">Gamma-glutamylcysteine synthetase</fullName>
    </alternativeName>
</protein>
<comment type="caution">
    <text evidence="12">The sequence shown here is derived from an EMBL/GenBank/DDBJ whole genome shotgun (WGS) entry which is preliminary data.</text>
</comment>
<dbReference type="FunFam" id="3.30.590.50:FF:000002">
    <property type="entry name" value="Glutamate--cysteine ligase catalytic subunit"/>
    <property type="match status" value="1"/>
</dbReference>
<evidence type="ECO:0000256" key="4">
    <source>
        <dbReference type="ARBA" id="ARBA00022598"/>
    </source>
</evidence>
<dbReference type="EMBL" id="JAAAXW010000010">
    <property type="protein sequence ID" value="KAF9550527.1"/>
    <property type="molecule type" value="Genomic_DNA"/>
</dbReference>
<dbReference type="InterPro" id="IPR014746">
    <property type="entry name" value="Gln_synth/guanido_kin_cat_dom"/>
</dbReference>
<dbReference type="Pfam" id="PF03074">
    <property type="entry name" value="GCS"/>
    <property type="match status" value="1"/>
</dbReference>
<evidence type="ECO:0000313" key="13">
    <source>
        <dbReference type="Proteomes" id="UP000723463"/>
    </source>
</evidence>
<dbReference type="GO" id="GO:0017109">
    <property type="term" value="C:glutamate-cysteine ligase complex"/>
    <property type="evidence" value="ECO:0007669"/>
    <property type="project" value="TreeGrafter"/>
</dbReference>